<keyword evidence="2" id="KW-1185">Reference proteome</keyword>
<dbReference type="Proteomes" id="UP001311232">
    <property type="component" value="Unassembled WGS sequence"/>
</dbReference>
<sequence>MSKEITALRTVVLQNRMMLDLVTASSKGVCALLNETCCTYILMKLEMVTLSDKEQLRNLHESYHNEASDVAWYGRAWGPTLKPGLGSGLVSENLVAGLLLTGPCRAKPEQEL</sequence>
<dbReference type="Gene3D" id="1.10.287.210">
    <property type="match status" value="1"/>
</dbReference>
<dbReference type="AlphaFoldDB" id="A0AAV9QZ58"/>
<accession>A0AAV9QZ58</accession>
<dbReference type="SUPFAM" id="SSF58069">
    <property type="entry name" value="Virus ectodomain"/>
    <property type="match status" value="1"/>
</dbReference>
<dbReference type="PANTHER" id="PTHR10424:SF68">
    <property type="entry name" value="ENDOGENOUS RETROVIRUS GROUP 3 MEMBER 1 ENV POLYPROTEIN"/>
    <property type="match status" value="1"/>
</dbReference>
<evidence type="ECO:0000313" key="2">
    <source>
        <dbReference type="Proteomes" id="UP001311232"/>
    </source>
</evidence>
<dbReference type="PANTHER" id="PTHR10424">
    <property type="entry name" value="VIRAL ENVELOPE PROTEIN"/>
    <property type="match status" value="1"/>
</dbReference>
<gene>
    <name evidence="1" type="ORF">CRENBAI_025078</name>
</gene>
<comment type="caution">
    <text evidence="1">The sequence shown here is derived from an EMBL/GenBank/DDBJ whole genome shotgun (WGS) entry which is preliminary data.</text>
</comment>
<dbReference type="Pfam" id="PF00429">
    <property type="entry name" value="TLV_coat"/>
    <property type="match status" value="1"/>
</dbReference>
<name>A0AAV9QZ58_9TELE</name>
<proteinExistence type="predicted"/>
<organism evidence="1 2">
    <name type="scientific">Crenichthys baileyi</name>
    <name type="common">White River springfish</name>
    <dbReference type="NCBI Taxonomy" id="28760"/>
    <lineage>
        <taxon>Eukaryota</taxon>
        <taxon>Metazoa</taxon>
        <taxon>Chordata</taxon>
        <taxon>Craniata</taxon>
        <taxon>Vertebrata</taxon>
        <taxon>Euteleostomi</taxon>
        <taxon>Actinopterygii</taxon>
        <taxon>Neopterygii</taxon>
        <taxon>Teleostei</taxon>
        <taxon>Neoteleostei</taxon>
        <taxon>Acanthomorphata</taxon>
        <taxon>Ovalentaria</taxon>
        <taxon>Atherinomorphae</taxon>
        <taxon>Cyprinodontiformes</taxon>
        <taxon>Goodeidae</taxon>
        <taxon>Crenichthys</taxon>
    </lineage>
</organism>
<protein>
    <submittedName>
        <fullName evidence="1">Uncharacterized protein</fullName>
    </submittedName>
</protein>
<dbReference type="EMBL" id="JAHHUM010002601">
    <property type="protein sequence ID" value="KAK5602806.1"/>
    <property type="molecule type" value="Genomic_DNA"/>
</dbReference>
<evidence type="ECO:0000313" key="1">
    <source>
        <dbReference type="EMBL" id="KAK5602806.1"/>
    </source>
</evidence>
<reference evidence="1 2" key="1">
    <citation type="submission" date="2021-06" db="EMBL/GenBank/DDBJ databases">
        <authorList>
            <person name="Palmer J.M."/>
        </authorList>
    </citation>
    <scope>NUCLEOTIDE SEQUENCE [LARGE SCALE GENOMIC DNA]</scope>
    <source>
        <strain evidence="1 2">MEX-2019</strain>
        <tissue evidence="1">Muscle</tissue>
    </source>
</reference>
<dbReference type="InterPro" id="IPR018154">
    <property type="entry name" value="TLV/ENV_coat_polyprotein"/>
</dbReference>